<dbReference type="PROSITE" id="PS51257">
    <property type="entry name" value="PROKAR_LIPOPROTEIN"/>
    <property type="match status" value="1"/>
</dbReference>
<dbReference type="EMBL" id="CADCXN010000049">
    <property type="protein sequence ID" value="CAA9890400.1"/>
    <property type="molecule type" value="Genomic_DNA"/>
</dbReference>
<accession>A0A8S0Y636</accession>
<sequence>MRLILLILGSLFSACSYAGVYKCTAVNGATAYRSKPCAAGQSNIKINIRTGSSTNLDDQKNHQALAQQEQQAMLEQQKLAQEKLLQQEAQLRQKAINESAKNQFLIKNNPEKFSAFAIPPYAPEQLPALVSKYQTRLADIERLRRYAAEKALATSQCSRVEAAELNIKSTREALVFLVDCSSAKHFYFTEQELVR</sequence>
<feature type="chain" id="PRO_5035911957" description="DUF4124 domain-containing protein" evidence="1">
    <location>
        <begin position="19"/>
        <end position="195"/>
    </location>
</feature>
<dbReference type="Proteomes" id="UP000494216">
    <property type="component" value="Unassembled WGS sequence"/>
</dbReference>
<comment type="caution">
    <text evidence="2">The sequence shown here is derived from an EMBL/GenBank/DDBJ whole genome shotgun (WGS) entry which is preliminary data.</text>
</comment>
<keyword evidence="3" id="KW-1185">Reference proteome</keyword>
<dbReference type="RefSeq" id="WP_174625336.1">
    <property type="nucleotide sequence ID" value="NZ_CADCXN010000049.1"/>
</dbReference>
<feature type="signal peptide" evidence="1">
    <location>
        <begin position="1"/>
        <end position="18"/>
    </location>
</feature>
<name>A0A8S0Y636_9GAMM</name>
<dbReference type="AlphaFoldDB" id="A0A8S0Y636"/>
<protein>
    <recommendedName>
        <fullName evidence="4">DUF4124 domain-containing protein</fullName>
    </recommendedName>
</protein>
<gene>
    <name evidence="2" type="ORF">METHB2_210032</name>
</gene>
<evidence type="ECO:0000256" key="1">
    <source>
        <dbReference type="SAM" id="SignalP"/>
    </source>
</evidence>
<evidence type="ECO:0000313" key="2">
    <source>
        <dbReference type="EMBL" id="CAA9890400.1"/>
    </source>
</evidence>
<keyword evidence="1" id="KW-0732">Signal</keyword>
<organism evidence="2 3">
    <name type="scientific">Candidatus Methylobacter favarea</name>
    <dbReference type="NCBI Taxonomy" id="2707345"/>
    <lineage>
        <taxon>Bacteria</taxon>
        <taxon>Pseudomonadati</taxon>
        <taxon>Pseudomonadota</taxon>
        <taxon>Gammaproteobacteria</taxon>
        <taxon>Methylococcales</taxon>
        <taxon>Methylococcaceae</taxon>
        <taxon>Methylobacter</taxon>
    </lineage>
</organism>
<reference evidence="2 3" key="1">
    <citation type="submission" date="2020-02" db="EMBL/GenBank/DDBJ databases">
        <authorList>
            <person name="Hogendoorn C."/>
        </authorList>
    </citation>
    <scope>NUCLEOTIDE SEQUENCE [LARGE SCALE GENOMIC DNA]</scope>
    <source>
        <strain evidence="2">METHB21</strain>
    </source>
</reference>
<evidence type="ECO:0000313" key="3">
    <source>
        <dbReference type="Proteomes" id="UP000494216"/>
    </source>
</evidence>
<proteinExistence type="predicted"/>
<evidence type="ECO:0008006" key="4">
    <source>
        <dbReference type="Google" id="ProtNLM"/>
    </source>
</evidence>